<accession>A0AAJ1BWQ8</accession>
<reference evidence="2" key="1">
    <citation type="submission" date="2022-06" db="EMBL/GenBank/DDBJ databases">
        <authorList>
            <person name="Sun Q."/>
        </authorList>
    </citation>
    <scope>NUCLEOTIDE SEQUENCE</scope>
    <source>
        <strain evidence="2">S101</strain>
    </source>
</reference>
<dbReference type="RefSeq" id="WP_250913291.1">
    <property type="nucleotide sequence ID" value="NZ_JAMXLX010000003.1"/>
</dbReference>
<evidence type="ECO:0000313" key="3">
    <source>
        <dbReference type="Proteomes" id="UP001155380"/>
    </source>
</evidence>
<dbReference type="Proteomes" id="UP001155380">
    <property type="component" value="Unassembled WGS sequence"/>
</dbReference>
<name>A0AAJ1BWQ8_9HYPH</name>
<organism evidence="2 3">
    <name type="scientific">Ciceribacter sichuanensis</name>
    <dbReference type="NCBI Taxonomy" id="2949647"/>
    <lineage>
        <taxon>Bacteria</taxon>
        <taxon>Pseudomonadati</taxon>
        <taxon>Pseudomonadota</taxon>
        <taxon>Alphaproteobacteria</taxon>
        <taxon>Hyphomicrobiales</taxon>
        <taxon>Rhizobiaceae</taxon>
        <taxon>Ciceribacter</taxon>
    </lineage>
</organism>
<comment type="caution">
    <text evidence="2">The sequence shown here is derived from an EMBL/GenBank/DDBJ whole genome shotgun (WGS) entry which is preliminary data.</text>
</comment>
<dbReference type="EMBL" id="JAMXLX010000003">
    <property type="protein sequence ID" value="MCO5957701.1"/>
    <property type="molecule type" value="Genomic_DNA"/>
</dbReference>
<gene>
    <name evidence="2" type="ORF">NBH21_13035</name>
</gene>
<feature type="compositionally biased region" description="Basic and acidic residues" evidence="1">
    <location>
        <begin position="112"/>
        <end position="132"/>
    </location>
</feature>
<sequence length="138" mass="15679">MTRSKKRRRQNSKTMESGVGDIFAHSSAALSAAEHVRPAAVPLSVDLDKYRQHVAHLDMPEDRKTELLLSLYTIMRSFVDRAFGDDPVQQCRSHVDETQAKDETGIPPVIHFSDDPTEPDKDLSDAFHDAGTHRWRKR</sequence>
<dbReference type="AlphaFoldDB" id="A0AAJ1BWQ8"/>
<feature type="region of interest" description="Disordered" evidence="1">
    <location>
        <begin position="94"/>
        <end position="138"/>
    </location>
</feature>
<evidence type="ECO:0000313" key="2">
    <source>
        <dbReference type="EMBL" id="MCO5957701.1"/>
    </source>
</evidence>
<evidence type="ECO:0000256" key="1">
    <source>
        <dbReference type="SAM" id="MobiDB-lite"/>
    </source>
</evidence>
<protein>
    <submittedName>
        <fullName evidence="2">Uncharacterized protein</fullName>
    </submittedName>
</protein>
<feature type="compositionally biased region" description="Basic and acidic residues" evidence="1">
    <location>
        <begin position="94"/>
        <end position="104"/>
    </location>
</feature>
<proteinExistence type="predicted"/>